<proteinExistence type="predicted"/>
<feature type="region of interest" description="Disordered" evidence="1">
    <location>
        <begin position="1"/>
        <end position="73"/>
    </location>
</feature>
<feature type="region of interest" description="Disordered" evidence="1">
    <location>
        <begin position="105"/>
        <end position="180"/>
    </location>
</feature>
<dbReference type="AlphaFoldDB" id="A0A833YZH7"/>
<feature type="compositionally biased region" description="Low complexity" evidence="1">
    <location>
        <begin position="108"/>
        <end position="119"/>
    </location>
</feature>
<gene>
    <name evidence="2" type="ORF">HJG60_008833</name>
</gene>
<reference evidence="2 3" key="1">
    <citation type="journal article" date="2020" name="Nature">
        <title>Six reference-quality genomes reveal evolution of bat adaptations.</title>
        <authorList>
            <person name="Jebb D."/>
            <person name="Huang Z."/>
            <person name="Pippel M."/>
            <person name="Hughes G.M."/>
            <person name="Lavrichenko K."/>
            <person name="Devanna P."/>
            <person name="Winkler S."/>
            <person name="Jermiin L.S."/>
            <person name="Skirmuntt E.C."/>
            <person name="Katzourakis A."/>
            <person name="Burkitt-Gray L."/>
            <person name="Ray D.A."/>
            <person name="Sullivan K.A.M."/>
            <person name="Roscito J.G."/>
            <person name="Kirilenko B.M."/>
            <person name="Davalos L.M."/>
            <person name="Corthals A.P."/>
            <person name="Power M.L."/>
            <person name="Jones G."/>
            <person name="Ransome R.D."/>
            <person name="Dechmann D.K.N."/>
            <person name="Locatelli A.G."/>
            <person name="Puechmaille S.J."/>
            <person name="Fedrigo O."/>
            <person name="Jarvis E.D."/>
            <person name="Hiller M."/>
            <person name="Vernes S.C."/>
            <person name="Myers E.W."/>
            <person name="Teeling E.C."/>
        </authorList>
    </citation>
    <scope>NUCLEOTIDE SEQUENCE [LARGE SCALE GENOMIC DNA]</scope>
    <source>
        <strain evidence="2">Bat1K_MPI-CBG_1</strain>
    </source>
</reference>
<evidence type="ECO:0000256" key="1">
    <source>
        <dbReference type="SAM" id="MobiDB-lite"/>
    </source>
</evidence>
<dbReference type="EMBL" id="JABVXQ010000013">
    <property type="protein sequence ID" value="KAF6081826.1"/>
    <property type="molecule type" value="Genomic_DNA"/>
</dbReference>
<organism evidence="2 3">
    <name type="scientific">Phyllostomus discolor</name>
    <name type="common">pale spear-nosed bat</name>
    <dbReference type="NCBI Taxonomy" id="89673"/>
    <lineage>
        <taxon>Eukaryota</taxon>
        <taxon>Metazoa</taxon>
        <taxon>Chordata</taxon>
        <taxon>Craniata</taxon>
        <taxon>Vertebrata</taxon>
        <taxon>Euteleostomi</taxon>
        <taxon>Mammalia</taxon>
        <taxon>Eutheria</taxon>
        <taxon>Laurasiatheria</taxon>
        <taxon>Chiroptera</taxon>
        <taxon>Yangochiroptera</taxon>
        <taxon>Phyllostomidae</taxon>
        <taxon>Phyllostominae</taxon>
        <taxon>Phyllostomus</taxon>
    </lineage>
</organism>
<name>A0A833YZH7_9CHIR</name>
<dbReference type="Proteomes" id="UP000664940">
    <property type="component" value="Unassembled WGS sequence"/>
</dbReference>
<sequence>MGVGDFSCTDRKGGGGTNVLGSPLACWAASQGPWGSEQGLAPGRDPADAPGGANPLGVCSSPPSDARMQGGQVSVEELVSGGRTSHPQWVALLMTSQCRLALGRRPTQHQLGPLSLSLGPPHPPRRRCRSSRQAGTESQGPGREVGAPPHALWVGQWGPGPCRSQRTSGPNLTSRTPLTQGSRSWGFTLQHPLPLCLAGAASLSQTRSVHTLPFVRDSPSAGTVNASPWET</sequence>
<feature type="compositionally biased region" description="Polar residues" evidence="1">
    <location>
        <begin position="164"/>
        <end position="180"/>
    </location>
</feature>
<comment type="caution">
    <text evidence="2">The sequence shown here is derived from an EMBL/GenBank/DDBJ whole genome shotgun (WGS) entry which is preliminary data.</text>
</comment>
<accession>A0A833YZH7</accession>
<protein>
    <submittedName>
        <fullName evidence="2">Uncharacterized protein</fullName>
    </submittedName>
</protein>
<evidence type="ECO:0000313" key="2">
    <source>
        <dbReference type="EMBL" id="KAF6081826.1"/>
    </source>
</evidence>
<evidence type="ECO:0000313" key="3">
    <source>
        <dbReference type="Proteomes" id="UP000664940"/>
    </source>
</evidence>